<dbReference type="EMBL" id="JELW01000004">
    <property type="protein sequence ID" value="EXV03001.1"/>
    <property type="molecule type" value="Genomic_DNA"/>
</dbReference>
<organism evidence="1 2">
    <name type="scientific">Metarhizium robertsii</name>
    <dbReference type="NCBI Taxonomy" id="568076"/>
    <lineage>
        <taxon>Eukaryota</taxon>
        <taxon>Fungi</taxon>
        <taxon>Dikarya</taxon>
        <taxon>Ascomycota</taxon>
        <taxon>Pezizomycotina</taxon>
        <taxon>Sordariomycetes</taxon>
        <taxon>Hypocreomycetidae</taxon>
        <taxon>Hypocreales</taxon>
        <taxon>Clavicipitaceae</taxon>
        <taxon>Metarhizium</taxon>
    </lineage>
</organism>
<sequence length="84" mass="9208">MDCLPGSSPTFWLSCGESASWSLDVALGEVLRRRLESRFGQRAVEAVEAVEAVGDTAECEPRVLSDAFTQNIYTQKLHSTASSW</sequence>
<name>A0A0A1V066_9HYPO</name>
<dbReference type="HOGENOM" id="CLU_2527957_0_0_1"/>
<comment type="caution">
    <text evidence="1">The sequence shown here is derived from an EMBL/GenBank/DDBJ whole genome shotgun (WGS) entry which is preliminary data.</text>
</comment>
<gene>
    <name evidence="1" type="ORF">X797_004124</name>
</gene>
<proteinExistence type="predicted"/>
<evidence type="ECO:0000313" key="1">
    <source>
        <dbReference type="EMBL" id="EXV03001.1"/>
    </source>
</evidence>
<dbReference type="Proteomes" id="UP000030151">
    <property type="component" value="Unassembled WGS sequence"/>
</dbReference>
<dbReference type="AlphaFoldDB" id="A0A0A1V066"/>
<reference evidence="1 2" key="1">
    <citation type="submission" date="2014-02" db="EMBL/GenBank/DDBJ databases">
        <title>The genome sequence of the entomopathogenic fungus Metarhizium robertsii ARSEF 2575.</title>
        <authorList>
            <person name="Giuliano Garisto Donzelli B."/>
            <person name="Roe B.A."/>
            <person name="Macmil S.L."/>
            <person name="Krasnoff S.B."/>
            <person name="Gibson D.M."/>
        </authorList>
    </citation>
    <scope>NUCLEOTIDE SEQUENCE [LARGE SCALE GENOMIC DNA]</scope>
    <source>
        <strain evidence="1 2">ARSEF 2575</strain>
    </source>
</reference>
<protein>
    <submittedName>
        <fullName evidence="1">Uncharacterized protein</fullName>
    </submittedName>
</protein>
<accession>A0A0A1V066</accession>
<evidence type="ECO:0000313" key="2">
    <source>
        <dbReference type="Proteomes" id="UP000030151"/>
    </source>
</evidence>